<evidence type="ECO:0000256" key="1">
    <source>
        <dbReference type="ARBA" id="ARBA00008455"/>
    </source>
</evidence>
<dbReference type="Pfam" id="PF14326">
    <property type="entry name" value="DUF4384"/>
    <property type="match status" value="1"/>
</dbReference>
<dbReference type="InParanoid" id="A0A1M6EDM4"/>
<dbReference type="Pfam" id="PF00112">
    <property type="entry name" value="Peptidase_C1"/>
    <property type="match status" value="1"/>
</dbReference>
<accession>A0A1M6EDM4</accession>
<dbReference type="STRING" id="1123071.SAMN02745181_1005"/>
<dbReference type="Gene3D" id="3.90.70.10">
    <property type="entry name" value="Cysteine proteinases"/>
    <property type="match status" value="1"/>
</dbReference>
<feature type="domain" description="Peptidase C1A papain C-terminal" evidence="2">
    <location>
        <begin position="67"/>
        <end position="295"/>
    </location>
</feature>
<gene>
    <name evidence="3" type="ORF">SAMN02745181_1005</name>
</gene>
<name>A0A1M6EDM4_9BACT</name>
<reference evidence="3 4" key="1">
    <citation type="submission" date="2016-11" db="EMBL/GenBank/DDBJ databases">
        <authorList>
            <person name="Jaros S."/>
            <person name="Januszkiewicz K."/>
            <person name="Wedrychowicz H."/>
        </authorList>
    </citation>
    <scope>NUCLEOTIDE SEQUENCE [LARGE SCALE GENOMIC DNA]</scope>
    <source>
        <strain evidence="3 4">DSM 18772</strain>
    </source>
</reference>
<dbReference type="InterPro" id="IPR013128">
    <property type="entry name" value="Peptidase_C1A"/>
</dbReference>
<organism evidence="3 4">
    <name type="scientific">Rubritalea squalenifaciens DSM 18772</name>
    <dbReference type="NCBI Taxonomy" id="1123071"/>
    <lineage>
        <taxon>Bacteria</taxon>
        <taxon>Pseudomonadati</taxon>
        <taxon>Verrucomicrobiota</taxon>
        <taxon>Verrucomicrobiia</taxon>
        <taxon>Verrucomicrobiales</taxon>
        <taxon>Rubritaleaceae</taxon>
        <taxon>Rubritalea</taxon>
    </lineage>
</organism>
<proteinExistence type="inferred from homology"/>
<dbReference type="SUPFAM" id="SSF54001">
    <property type="entry name" value="Cysteine proteinases"/>
    <property type="match status" value="1"/>
</dbReference>
<evidence type="ECO:0000313" key="3">
    <source>
        <dbReference type="EMBL" id="SHI83575.1"/>
    </source>
</evidence>
<dbReference type="EMBL" id="FQYR01000002">
    <property type="protein sequence ID" value="SHI83575.1"/>
    <property type="molecule type" value="Genomic_DNA"/>
</dbReference>
<dbReference type="InterPro" id="IPR038765">
    <property type="entry name" value="Papain-like_cys_pep_sf"/>
</dbReference>
<keyword evidence="4" id="KW-1185">Reference proteome</keyword>
<dbReference type="PANTHER" id="PTHR12411">
    <property type="entry name" value="CYSTEINE PROTEASE FAMILY C1-RELATED"/>
    <property type="match status" value="1"/>
</dbReference>
<evidence type="ECO:0000313" key="4">
    <source>
        <dbReference type="Proteomes" id="UP000184510"/>
    </source>
</evidence>
<dbReference type="InterPro" id="IPR025493">
    <property type="entry name" value="DUF4384"/>
</dbReference>
<dbReference type="CDD" id="cd02619">
    <property type="entry name" value="Peptidase_C1"/>
    <property type="match status" value="1"/>
</dbReference>
<protein>
    <recommendedName>
        <fullName evidence="2">Peptidase C1A papain C-terminal domain-containing protein</fullName>
    </recommendedName>
</protein>
<comment type="similarity">
    <text evidence="1">Belongs to the peptidase C1 family.</text>
</comment>
<dbReference type="Proteomes" id="UP000184510">
    <property type="component" value="Unassembled WGS sequence"/>
</dbReference>
<evidence type="ECO:0000259" key="2">
    <source>
        <dbReference type="SMART" id="SM00645"/>
    </source>
</evidence>
<dbReference type="InterPro" id="IPR000668">
    <property type="entry name" value="Peptidase_C1A_C"/>
</dbReference>
<dbReference type="AlphaFoldDB" id="A0A1M6EDM4"/>
<dbReference type="GO" id="GO:0006508">
    <property type="term" value="P:proteolysis"/>
    <property type="evidence" value="ECO:0007669"/>
    <property type="project" value="InterPro"/>
</dbReference>
<dbReference type="GO" id="GO:0008234">
    <property type="term" value="F:cysteine-type peptidase activity"/>
    <property type="evidence" value="ECO:0007669"/>
    <property type="project" value="InterPro"/>
</dbReference>
<sequence length="490" mass="55265">MNLPPSLLLTPKVQRSVSLCITLTSCLLLSAGSLFGQVQKLGAIVDLEEDAQQPQLSRIAKRSLEDLPSRVDLRPYCPVPGDQGNHGTCTAWSSAYHGRTILEAISADRRSKSENTKEAFSPSFVYNQIRSTGGCDQGTSVPSALSLMKRKGALKAQVLKFNCSFTAWDKYRDITEPYKIYGYLKLHEPFSNNKVLPVKKALAEKQPVLCSMHLEKSFHQPKNGRYVPSSSERQVVIDFNFMRDGKYKGHAMCVVGYDDKVGRNGAFLLINSWGTSWGNGGYCWVEYEDYARFVVQSYSMVNPPSYDDNLSGAIVMETEKGQRMTVKHNPAKQAYTLDENWLAGTRFRLYLENQSPVHLYAFGFDESGQASAVFPYAPRVSSLIPYKKNYVPIPDEEHFIEIEDTPGRNELCVLYSNKEVDLDKLIKAINVRGKAIVQKDLSIDVVIREELNKLGITPVPTNQIQYINNEVRFTSKRLKEQCVPLVIRFR</sequence>
<dbReference type="SMART" id="SM00645">
    <property type="entry name" value="Pept_C1"/>
    <property type="match status" value="1"/>
</dbReference>